<gene>
    <name evidence="1" type="ORF">HPB50_019035</name>
</gene>
<evidence type="ECO:0000313" key="1">
    <source>
        <dbReference type="EMBL" id="KAH6947446.1"/>
    </source>
</evidence>
<proteinExistence type="predicted"/>
<comment type="caution">
    <text evidence="1">The sequence shown here is derived from an EMBL/GenBank/DDBJ whole genome shotgun (WGS) entry which is preliminary data.</text>
</comment>
<organism evidence="1 2">
    <name type="scientific">Hyalomma asiaticum</name>
    <name type="common">Tick</name>
    <dbReference type="NCBI Taxonomy" id="266040"/>
    <lineage>
        <taxon>Eukaryota</taxon>
        <taxon>Metazoa</taxon>
        <taxon>Ecdysozoa</taxon>
        <taxon>Arthropoda</taxon>
        <taxon>Chelicerata</taxon>
        <taxon>Arachnida</taxon>
        <taxon>Acari</taxon>
        <taxon>Parasitiformes</taxon>
        <taxon>Ixodida</taxon>
        <taxon>Ixodoidea</taxon>
        <taxon>Ixodidae</taxon>
        <taxon>Hyalomminae</taxon>
        <taxon>Hyalomma</taxon>
    </lineage>
</organism>
<evidence type="ECO:0000313" key="2">
    <source>
        <dbReference type="Proteomes" id="UP000821845"/>
    </source>
</evidence>
<reference evidence="1" key="1">
    <citation type="submission" date="2020-05" db="EMBL/GenBank/DDBJ databases">
        <title>Large-scale comparative analyses of tick genomes elucidate their genetic diversity and vector capacities.</title>
        <authorList>
            <person name="Jia N."/>
            <person name="Wang J."/>
            <person name="Shi W."/>
            <person name="Du L."/>
            <person name="Sun Y."/>
            <person name="Zhan W."/>
            <person name="Jiang J."/>
            <person name="Wang Q."/>
            <person name="Zhang B."/>
            <person name="Ji P."/>
            <person name="Sakyi L.B."/>
            <person name="Cui X."/>
            <person name="Yuan T."/>
            <person name="Jiang B."/>
            <person name="Yang W."/>
            <person name="Lam T.T.-Y."/>
            <person name="Chang Q."/>
            <person name="Ding S."/>
            <person name="Wang X."/>
            <person name="Zhu J."/>
            <person name="Ruan X."/>
            <person name="Zhao L."/>
            <person name="Wei J."/>
            <person name="Que T."/>
            <person name="Du C."/>
            <person name="Cheng J."/>
            <person name="Dai P."/>
            <person name="Han X."/>
            <person name="Huang E."/>
            <person name="Gao Y."/>
            <person name="Liu J."/>
            <person name="Shao H."/>
            <person name="Ye R."/>
            <person name="Li L."/>
            <person name="Wei W."/>
            <person name="Wang X."/>
            <person name="Wang C."/>
            <person name="Yang T."/>
            <person name="Huo Q."/>
            <person name="Li W."/>
            <person name="Guo W."/>
            <person name="Chen H."/>
            <person name="Zhou L."/>
            <person name="Ni X."/>
            <person name="Tian J."/>
            <person name="Zhou Y."/>
            <person name="Sheng Y."/>
            <person name="Liu T."/>
            <person name="Pan Y."/>
            <person name="Xia L."/>
            <person name="Li J."/>
            <person name="Zhao F."/>
            <person name="Cao W."/>
        </authorList>
    </citation>
    <scope>NUCLEOTIDE SEQUENCE</scope>
    <source>
        <strain evidence="1">Hyas-2018</strain>
    </source>
</reference>
<dbReference type="EMBL" id="CM023481">
    <property type="protein sequence ID" value="KAH6947446.1"/>
    <property type="molecule type" value="Genomic_DNA"/>
</dbReference>
<keyword evidence="2" id="KW-1185">Reference proteome</keyword>
<name>A0ACB7TJU5_HYAAI</name>
<sequence>MDEAGIAAPRVDVSDGVQLTRDEREDIQVDPLPRNIHPVHHAVRLEARARAILRTVGSDAKAALFVDAAEYSTRRAFGVSVVDGEGQLVARASVCTDQVTVAEEIAIALALQAAEAPRVDYSDSRSAVRAFFGGLISQQAARLLLSGRRQARWVGGHHISCFPAHVEGIDGVNPNASAHTLARECTNRAGDAAGDGRFVEKSSFQSCERLVLCLLRAPRKKLQARCTHSQSGLEEENANSATLEERKARRHPIVRSATTSTTWTLTSHTRGFVAYRLDRTFLFMHSLGLPFDLRISKVFLAAGDGRFVEKSSFQSCERLVLCLLRAPRKKLQARCTHSQSGLEEENANSATLEERKARRHPIVRSATTSTTWTLTSHTRGFVAYRLDRTFLFMHSLGLPFDLRISKVFLEADIRDSERHSGEVTDPIGCFESKGDEPPTEKGFGSFERIGEVDEEVTVPLDDHGGCRAVFESEVGTTECVSLAVDTCGAGMV</sequence>
<protein>
    <submittedName>
        <fullName evidence="1">Uncharacterized protein</fullName>
    </submittedName>
</protein>
<accession>A0ACB7TJU5</accession>
<dbReference type="Proteomes" id="UP000821845">
    <property type="component" value="Chromosome 1"/>
</dbReference>